<dbReference type="AlphaFoldDB" id="A0A6G0XJC5"/>
<sequence length="406" mass="45540">MSHTGVSVPGVIARGGWSFDSLNRAFLYFSGMDRGDMRVGRVLAGWADSDHGGVPVMFDAIPTNEQPMFQSLTRHLFRHVLAKYDEHLLLALSSSLISYYNIVESEWAKRDSSASCFIHDVVRRSLNTVGGNDFILSKWSSILRESWLISNLLWLGHDQISGLTTDIKDKATVSALTLEKKLDLLAAGQHESAKQLARLVNIVAEQQAQVVALTHTVKQLSDATSALEKTLTVFAHTRSNEPTNAYQSIQPKAPVINSGVVSVPFSTAHVVPIPKSLKNMRASFVFLEFYSNRWYALPLSPNEKEIMRKIRLVVGRVKDFLPADCILTLPPRPDDKKFGKWQTDLDRHARLAEKSMLQYISQIKPHITKRERAFLFANSVNKDLAQATSRDDYPKRVHTDNTSVDV</sequence>
<protein>
    <submittedName>
        <fullName evidence="2">Uncharacterized protein</fullName>
    </submittedName>
</protein>
<feature type="region of interest" description="Disordered" evidence="1">
    <location>
        <begin position="387"/>
        <end position="406"/>
    </location>
</feature>
<dbReference type="EMBL" id="VJMJ01000053">
    <property type="protein sequence ID" value="KAF0740314.1"/>
    <property type="molecule type" value="Genomic_DNA"/>
</dbReference>
<name>A0A6G0XJC5_9STRA</name>
<organism evidence="2 3">
    <name type="scientific">Aphanomyces euteiches</name>
    <dbReference type="NCBI Taxonomy" id="100861"/>
    <lineage>
        <taxon>Eukaryota</taxon>
        <taxon>Sar</taxon>
        <taxon>Stramenopiles</taxon>
        <taxon>Oomycota</taxon>
        <taxon>Saprolegniomycetes</taxon>
        <taxon>Saprolegniales</taxon>
        <taxon>Verrucalvaceae</taxon>
        <taxon>Aphanomyces</taxon>
    </lineage>
</organism>
<keyword evidence="3" id="KW-1185">Reference proteome</keyword>
<feature type="compositionally biased region" description="Basic and acidic residues" evidence="1">
    <location>
        <begin position="389"/>
        <end position="399"/>
    </location>
</feature>
<evidence type="ECO:0000313" key="3">
    <source>
        <dbReference type="Proteomes" id="UP000481153"/>
    </source>
</evidence>
<proteinExistence type="predicted"/>
<evidence type="ECO:0000313" key="2">
    <source>
        <dbReference type="EMBL" id="KAF0740314.1"/>
    </source>
</evidence>
<dbReference type="VEuPathDB" id="FungiDB:AeMF1_017517"/>
<accession>A0A6G0XJC5</accession>
<dbReference type="Proteomes" id="UP000481153">
    <property type="component" value="Unassembled WGS sequence"/>
</dbReference>
<evidence type="ECO:0000256" key="1">
    <source>
        <dbReference type="SAM" id="MobiDB-lite"/>
    </source>
</evidence>
<reference evidence="2 3" key="1">
    <citation type="submission" date="2019-07" db="EMBL/GenBank/DDBJ databases">
        <title>Genomics analysis of Aphanomyces spp. identifies a new class of oomycete effector associated with host adaptation.</title>
        <authorList>
            <person name="Gaulin E."/>
        </authorList>
    </citation>
    <scope>NUCLEOTIDE SEQUENCE [LARGE SCALE GENOMIC DNA]</scope>
    <source>
        <strain evidence="2 3">ATCC 201684</strain>
    </source>
</reference>
<gene>
    <name evidence="2" type="ORF">Ae201684_004313</name>
</gene>
<comment type="caution">
    <text evidence="2">The sequence shown here is derived from an EMBL/GenBank/DDBJ whole genome shotgun (WGS) entry which is preliminary data.</text>
</comment>